<protein>
    <submittedName>
        <fullName evidence="1">Uncharacterized protein</fullName>
    </submittedName>
</protein>
<sequence>MLKLIKEIKEIKFAQIFQMERIYEKINYTIFDLTKTTEYRKILAENGLKASNTNRLESSLSQINYHLEYIMQYYNEYYAIIAFKTHAIALAYKRYSNNHYKFTLFDSNSELTEFSNIESIKDALIKTMGSYTLNKADGKEYFIIDEYKINPTTKYRSLWDQNEIELHKGIAENIKKLVFHCLLKMELLDELFITVNSVISF</sequence>
<proteinExistence type="predicted"/>
<evidence type="ECO:0000313" key="1">
    <source>
        <dbReference type="EMBL" id="MEY2344909.1"/>
    </source>
</evidence>
<name>A0ABD5M211_PROMI</name>
<gene>
    <name evidence="1" type="ORF">I3679_016120</name>
</gene>
<reference evidence="1" key="1">
    <citation type="submission" date="2021-05" db="EMBL/GenBank/DDBJ databases">
        <title>First report of NDM-5 and VEB-6 producing Proteus mirabilis isolated from blood of a sepsis patient in Kolkata, India.</title>
        <authorList>
            <person name="Halder G."/>
            <person name="Chaudhuri B."/>
            <person name="Dutta S."/>
        </authorList>
    </citation>
    <scope>NUCLEOTIDE SEQUENCE [LARGE SCALE GENOMIC DNA]</scope>
    <source>
        <strain evidence="1">7049</strain>
    </source>
</reference>
<dbReference type="EMBL" id="JADQCH020000002">
    <property type="protein sequence ID" value="MEY2344909.1"/>
    <property type="molecule type" value="Genomic_DNA"/>
</dbReference>
<comment type="caution">
    <text evidence="1">The sequence shown here is derived from an EMBL/GenBank/DDBJ whole genome shotgun (WGS) entry which is preliminary data.</text>
</comment>
<organism evidence="1">
    <name type="scientific">Proteus mirabilis</name>
    <dbReference type="NCBI Taxonomy" id="584"/>
    <lineage>
        <taxon>Bacteria</taxon>
        <taxon>Pseudomonadati</taxon>
        <taxon>Pseudomonadota</taxon>
        <taxon>Gammaproteobacteria</taxon>
        <taxon>Enterobacterales</taxon>
        <taxon>Morganellaceae</taxon>
        <taxon>Proteus</taxon>
    </lineage>
</organism>
<accession>A0ABD5M211</accession>
<dbReference type="AlphaFoldDB" id="A0ABD5M211"/>